<name>A0A3M7RBI7_BRAPC</name>
<proteinExistence type="predicted"/>
<keyword evidence="2" id="KW-1185">Reference proteome</keyword>
<gene>
    <name evidence="1" type="ORF">BpHYR1_022607</name>
</gene>
<evidence type="ECO:0000313" key="2">
    <source>
        <dbReference type="Proteomes" id="UP000276133"/>
    </source>
</evidence>
<dbReference type="AlphaFoldDB" id="A0A3M7RBI7"/>
<reference evidence="1 2" key="1">
    <citation type="journal article" date="2018" name="Sci. Rep.">
        <title>Genomic signatures of local adaptation to the degree of environmental predictability in rotifers.</title>
        <authorList>
            <person name="Franch-Gras L."/>
            <person name="Hahn C."/>
            <person name="Garcia-Roger E.M."/>
            <person name="Carmona M.J."/>
            <person name="Serra M."/>
            <person name="Gomez A."/>
        </authorList>
    </citation>
    <scope>NUCLEOTIDE SEQUENCE [LARGE SCALE GENOMIC DNA]</scope>
    <source>
        <strain evidence="1">HYR1</strain>
    </source>
</reference>
<sequence>MDNNYCIANIVANIVARVVPQVAIFQVFRPKSQVKSKLDLIFFMIKIKSDKTSIQSSRDLDMT</sequence>
<accession>A0A3M7RBI7</accession>
<dbReference type="EMBL" id="REGN01003761">
    <property type="protein sequence ID" value="RNA20900.1"/>
    <property type="molecule type" value="Genomic_DNA"/>
</dbReference>
<dbReference type="Proteomes" id="UP000276133">
    <property type="component" value="Unassembled WGS sequence"/>
</dbReference>
<evidence type="ECO:0000313" key="1">
    <source>
        <dbReference type="EMBL" id="RNA20900.1"/>
    </source>
</evidence>
<comment type="caution">
    <text evidence="1">The sequence shown here is derived from an EMBL/GenBank/DDBJ whole genome shotgun (WGS) entry which is preliminary data.</text>
</comment>
<protein>
    <submittedName>
        <fullName evidence="1">Uncharacterized protein</fullName>
    </submittedName>
</protein>
<organism evidence="1 2">
    <name type="scientific">Brachionus plicatilis</name>
    <name type="common">Marine rotifer</name>
    <name type="synonym">Brachionus muelleri</name>
    <dbReference type="NCBI Taxonomy" id="10195"/>
    <lineage>
        <taxon>Eukaryota</taxon>
        <taxon>Metazoa</taxon>
        <taxon>Spiralia</taxon>
        <taxon>Gnathifera</taxon>
        <taxon>Rotifera</taxon>
        <taxon>Eurotatoria</taxon>
        <taxon>Monogononta</taxon>
        <taxon>Pseudotrocha</taxon>
        <taxon>Ploima</taxon>
        <taxon>Brachionidae</taxon>
        <taxon>Brachionus</taxon>
    </lineage>
</organism>